<dbReference type="InterPro" id="IPR012393">
    <property type="entry name" value="Tricorn_protease"/>
</dbReference>
<feature type="domain" description="Tail specific protease" evidence="8">
    <location>
        <begin position="146"/>
        <end position="366"/>
    </location>
</feature>
<evidence type="ECO:0000256" key="2">
    <source>
        <dbReference type="ARBA" id="ARBA00008524"/>
    </source>
</evidence>
<organism evidence="9 10">
    <name type="scientific">Spirosoma validum</name>
    <dbReference type="NCBI Taxonomy" id="2771355"/>
    <lineage>
        <taxon>Bacteria</taxon>
        <taxon>Pseudomonadati</taxon>
        <taxon>Bacteroidota</taxon>
        <taxon>Cytophagia</taxon>
        <taxon>Cytophagales</taxon>
        <taxon>Cytophagaceae</taxon>
        <taxon>Spirosoma</taxon>
    </lineage>
</organism>
<evidence type="ECO:0000256" key="4">
    <source>
        <dbReference type="ARBA" id="ARBA00022670"/>
    </source>
</evidence>
<evidence type="ECO:0000256" key="5">
    <source>
        <dbReference type="ARBA" id="ARBA00022801"/>
    </source>
</evidence>
<dbReference type="Pfam" id="PF03572">
    <property type="entry name" value="Peptidase_S41"/>
    <property type="match status" value="1"/>
</dbReference>
<keyword evidence="4" id="KW-0645">Protease</keyword>
<comment type="similarity">
    <text evidence="2">Belongs to the peptidase S41B family.</text>
</comment>
<dbReference type="AlphaFoldDB" id="A0A927B6G3"/>
<dbReference type="EMBL" id="JACXAA010000013">
    <property type="protein sequence ID" value="MBD2756575.1"/>
    <property type="molecule type" value="Genomic_DNA"/>
</dbReference>
<dbReference type="Gene3D" id="3.30.750.44">
    <property type="match status" value="1"/>
</dbReference>
<evidence type="ECO:0000256" key="3">
    <source>
        <dbReference type="ARBA" id="ARBA00022490"/>
    </source>
</evidence>
<dbReference type="Pfam" id="PF14684">
    <property type="entry name" value="Tricorn_C1"/>
    <property type="match status" value="1"/>
</dbReference>
<keyword evidence="10" id="KW-1185">Reference proteome</keyword>
<dbReference type="InterPro" id="IPR028204">
    <property type="entry name" value="Tricorn_C1"/>
</dbReference>
<evidence type="ECO:0000313" key="9">
    <source>
        <dbReference type="EMBL" id="MBD2756575.1"/>
    </source>
</evidence>
<gene>
    <name evidence="9" type="ORF">IC230_27055</name>
</gene>
<dbReference type="Proteomes" id="UP000653797">
    <property type="component" value="Unassembled WGS sequence"/>
</dbReference>
<dbReference type="PANTHER" id="PTHR43253">
    <property type="entry name" value="TRICORN PROTEASE HOMOLOG 2-RELATED"/>
    <property type="match status" value="1"/>
</dbReference>
<dbReference type="SMART" id="SM00245">
    <property type="entry name" value="TSPc"/>
    <property type="match status" value="1"/>
</dbReference>
<reference evidence="9" key="1">
    <citation type="submission" date="2020-09" db="EMBL/GenBank/DDBJ databases">
        <authorList>
            <person name="Kim M.K."/>
        </authorList>
    </citation>
    <scope>NUCLEOTIDE SEQUENCE</scope>
    <source>
        <strain evidence="9">BT704</strain>
    </source>
</reference>
<accession>A0A927B6G3</accession>
<dbReference type="PROSITE" id="PS51257">
    <property type="entry name" value="PROKAR_LIPOPROTEIN"/>
    <property type="match status" value="1"/>
</dbReference>
<dbReference type="Gene3D" id="3.90.226.10">
    <property type="entry name" value="2-enoyl-CoA Hydratase, Chain A, domain 1"/>
    <property type="match status" value="1"/>
</dbReference>
<dbReference type="InterPro" id="IPR005151">
    <property type="entry name" value="Tail-specific_protease"/>
</dbReference>
<keyword evidence="6" id="KW-0720">Serine protease</keyword>
<keyword evidence="5" id="KW-0378">Hydrolase</keyword>
<sequence>MKHLYALISLLFLILVTACRQEFPQINPPEKSVALTLTDEFDAFWTGMNNSYAFWDIDPTDWDAVYRTYRPLFAKLKSDDESSRKKGYTYYQEMTANLIDSHYTLYFKDPTLPAISPSNARILKRPSLHQPIPVAHYQKTIPANYLSAGAVTGVDTSKSSPGLLVAGKIKNTNILYFRFPQFALSDWYADPTSPAQAVVQYVFDELQNPDLDGIILDLRGNGGGNASDLDFLLGRLIDKSYVFGSLRAKAGMGRLDYLPWFDFTVHAVPGARPFTKPIVALVDMFSISMAEITPMAIKALPTGNGKLVGERTWGGTGPLTQENVRYNGGEFSTSVLARVYTSSLMFRYKDGKIYEGIGVPPDVEASYNGVALKTGKDTQLETAISQIR</sequence>
<feature type="signal peptide" evidence="7">
    <location>
        <begin position="1"/>
        <end position="20"/>
    </location>
</feature>
<feature type="chain" id="PRO_5037341480" description="Tail specific protease domain-containing protein" evidence="7">
    <location>
        <begin position="21"/>
        <end position="388"/>
    </location>
</feature>
<dbReference type="GO" id="GO:0005737">
    <property type="term" value="C:cytoplasm"/>
    <property type="evidence" value="ECO:0007669"/>
    <property type="project" value="UniProtKB-SubCell"/>
</dbReference>
<comment type="subcellular location">
    <subcellularLocation>
        <location evidence="1">Cytoplasm</location>
    </subcellularLocation>
</comment>
<dbReference type="SUPFAM" id="SSF52096">
    <property type="entry name" value="ClpP/crotonase"/>
    <property type="match status" value="1"/>
</dbReference>
<dbReference type="CDD" id="cd07562">
    <property type="entry name" value="Peptidase_S41_TRI"/>
    <property type="match status" value="1"/>
</dbReference>
<dbReference type="InterPro" id="IPR029045">
    <property type="entry name" value="ClpP/crotonase-like_dom_sf"/>
</dbReference>
<name>A0A927B6G3_9BACT</name>
<evidence type="ECO:0000313" key="10">
    <source>
        <dbReference type="Proteomes" id="UP000653797"/>
    </source>
</evidence>
<keyword evidence="3" id="KW-0963">Cytoplasm</keyword>
<dbReference type="PANTHER" id="PTHR43253:SF1">
    <property type="entry name" value="TRICORN PROTEASE HOMOLOG 2-RELATED"/>
    <property type="match status" value="1"/>
</dbReference>
<evidence type="ECO:0000259" key="8">
    <source>
        <dbReference type="SMART" id="SM00245"/>
    </source>
</evidence>
<evidence type="ECO:0000256" key="6">
    <source>
        <dbReference type="ARBA" id="ARBA00022825"/>
    </source>
</evidence>
<evidence type="ECO:0000256" key="1">
    <source>
        <dbReference type="ARBA" id="ARBA00004496"/>
    </source>
</evidence>
<keyword evidence="7" id="KW-0732">Signal</keyword>
<proteinExistence type="inferred from homology"/>
<evidence type="ECO:0000256" key="7">
    <source>
        <dbReference type="SAM" id="SignalP"/>
    </source>
</evidence>
<dbReference type="GO" id="GO:0006508">
    <property type="term" value="P:proteolysis"/>
    <property type="evidence" value="ECO:0007669"/>
    <property type="project" value="UniProtKB-KW"/>
</dbReference>
<dbReference type="RefSeq" id="WP_191042195.1">
    <property type="nucleotide sequence ID" value="NZ_JACXAA010000013.1"/>
</dbReference>
<protein>
    <recommendedName>
        <fullName evidence="8">Tail specific protease domain-containing protein</fullName>
    </recommendedName>
</protein>
<dbReference type="GO" id="GO:0008236">
    <property type="term" value="F:serine-type peptidase activity"/>
    <property type="evidence" value="ECO:0007669"/>
    <property type="project" value="UniProtKB-KW"/>
</dbReference>
<comment type="caution">
    <text evidence="9">The sequence shown here is derived from an EMBL/GenBank/DDBJ whole genome shotgun (WGS) entry which is preliminary data.</text>
</comment>